<keyword evidence="10 15" id="KW-0066">ATP synthesis</keyword>
<dbReference type="AlphaFoldDB" id="A0A059ZQE8"/>
<evidence type="ECO:0000256" key="7">
    <source>
        <dbReference type="ARBA" id="ARBA00022989"/>
    </source>
</evidence>
<dbReference type="GO" id="GO:0045259">
    <property type="term" value="C:proton-transporting ATP synthase complex"/>
    <property type="evidence" value="ECO:0007669"/>
    <property type="project" value="UniProtKB-KW"/>
</dbReference>
<dbReference type="GO" id="GO:0005886">
    <property type="term" value="C:plasma membrane"/>
    <property type="evidence" value="ECO:0007669"/>
    <property type="project" value="UniProtKB-SubCell"/>
</dbReference>
<evidence type="ECO:0000256" key="15">
    <source>
        <dbReference type="HAMAP-Rule" id="MF_01398"/>
    </source>
</evidence>
<proteinExistence type="inferred from homology"/>
<dbReference type="InterPro" id="IPR050059">
    <property type="entry name" value="ATP_synthase_B_chain"/>
</dbReference>
<dbReference type="GO" id="GO:0046933">
    <property type="term" value="F:proton-transporting ATP synthase activity, rotational mechanism"/>
    <property type="evidence" value="ECO:0007669"/>
    <property type="project" value="UniProtKB-UniRule"/>
</dbReference>
<keyword evidence="6 15" id="KW-0375">Hydrogen ion transport</keyword>
<dbReference type="Gene3D" id="6.10.250.1580">
    <property type="match status" value="1"/>
</dbReference>
<keyword evidence="7 15" id="KW-1133">Transmembrane helix</keyword>
<evidence type="ECO:0000256" key="16">
    <source>
        <dbReference type="RuleBase" id="RU003848"/>
    </source>
</evidence>
<evidence type="ECO:0000313" key="19">
    <source>
        <dbReference type="Proteomes" id="UP000005522"/>
    </source>
</evidence>
<dbReference type="KEGG" id="acz:Acaty_c0028"/>
<dbReference type="CDD" id="cd06503">
    <property type="entry name" value="ATP-synt_Fo_b"/>
    <property type="match status" value="1"/>
</dbReference>
<evidence type="ECO:0000256" key="5">
    <source>
        <dbReference type="ARBA" id="ARBA00022692"/>
    </source>
</evidence>
<evidence type="ECO:0000256" key="9">
    <source>
        <dbReference type="ARBA" id="ARBA00023136"/>
    </source>
</evidence>
<evidence type="ECO:0000256" key="10">
    <source>
        <dbReference type="ARBA" id="ARBA00023310"/>
    </source>
</evidence>
<dbReference type="GO" id="GO:0046961">
    <property type="term" value="F:proton-transporting ATPase activity, rotational mechanism"/>
    <property type="evidence" value="ECO:0007669"/>
    <property type="project" value="TreeGrafter"/>
</dbReference>
<evidence type="ECO:0000313" key="18">
    <source>
        <dbReference type="EMBL" id="AIA53920.1"/>
    </source>
</evidence>
<keyword evidence="4 15" id="KW-0138">CF(0)</keyword>
<keyword evidence="2 15" id="KW-0813">Transport</keyword>
<dbReference type="SUPFAM" id="SSF81573">
    <property type="entry name" value="F1F0 ATP synthase subunit B, membrane domain"/>
    <property type="match status" value="1"/>
</dbReference>
<evidence type="ECO:0000256" key="11">
    <source>
        <dbReference type="ARBA" id="ARBA00025198"/>
    </source>
</evidence>
<evidence type="ECO:0000256" key="8">
    <source>
        <dbReference type="ARBA" id="ARBA00023065"/>
    </source>
</evidence>
<dbReference type="PANTHER" id="PTHR33445">
    <property type="entry name" value="ATP SYNTHASE SUBUNIT B', CHLOROPLASTIC"/>
    <property type="match status" value="1"/>
</dbReference>
<protein>
    <recommendedName>
        <fullName evidence="15">ATP synthase subunit b</fullName>
    </recommendedName>
    <alternativeName>
        <fullName evidence="15">ATP synthase F(0) sector subunit b</fullName>
    </alternativeName>
    <alternativeName>
        <fullName evidence="15">ATPase subunit I</fullName>
    </alternativeName>
    <alternativeName>
        <fullName evidence="15">F-type ATPase subunit b</fullName>
        <shortName evidence="15">F-ATPase subunit b</shortName>
    </alternativeName>
</protein>
<dbReference type="HOGENOM" id="CLU_079215_4_2_6"/>
<accession>A0A059ZQE8</accession>
<sequence>MNPVAINGTLIIQLITFAILVVLLYKYLYGPLRKIMDERRAKISDGLAAAERGKEELALAQKRAEQILRDAKDKAAEIIASAERRAVEMREEAQVKAREEADRIIAGARAEIEVETNRAREVLRGQVVELVVDGTRRILHREIDSNAHRDILDRVVGEL</sequence>
<dbReference type="Pfam" id="PF00430">
    <property type="entry name" value="ATP-synt_B"/>
    <property type="match status" value="1"/>
</dbReference>
<keyword evidence="3 15" id="KW-1003">Cell membrane</keyword>
<dbReference type="eggNOG" id="COG0711">
    <property type="taxonomic scope" value="Bacteria"/>
</dbReference>
<dbReference type="HAMAP" id="MF_01398">
    <property type="entry name" value="ATP_synth_b_bprime"/>
    <property type="match status" value="1"/>
</dbReference>
<dbReference type="EMBL" id="CP005986">
    <property type="protein sequence ID" value="AIA53920.1"/>
    <property type="molecule type" value="Genomic_DNA"/>
</dbReference>
<evidence type="ECO:0000256" key="4">
    <source>
        <dbReference type="ARBA" id="ARBA00022547"/>
    </source>
</evidence>
<feature type="transmembrane region" description="Helical" evidence="15">
    <location>
        <begin position="6"/>
        <end position="29"/>
    </location>
</feature>
<comment type="function">
    <text evidence="11 15">F(1)F(0) ATP synthase produces ATP from ADP in the presence of a proton or sodium gradient. F-type ATPases consist of two structural domains, F(1) containing the extramembraneous catalytic core and F(0) containing the membrane proton channel, linked together by a central stalk and a peripheral stalk. During catalysis, ATP synthesis in the catalytic domain of F(1) is coupled via a rotary mechanism of the central stalk subunits to proton translocation.</text>
</comment>
<feature type="coiled-coil region" evidence="17">
    <location>
        <begin position="50"/>
        <end position="99"/>
    </location>
</feature>
<evidence type="ECO:0000256" key="3">
    <source>
        <dbReference type="ARBA" id="ARBA00022475"/>
    </source>
</evidence>
<comment type="subcellular location">
    <subcellularLocation>
        <location evidence="15">Cell membrane</location>
        <topology evidence="15">Single-pass membrane protein</topology>
    </subcellularLocation>
    <subcellularLocation>
        <location evidence="14">Endomembrane system</location>
        <topology evidence="14">Single-pass membrane protein</topology>
    </subcellularLocation>
</comment>
<keyword evidence="17" id="KW-0175">Coiled coil</keyword>
<evidence type="ECO:0000256" key="13">
    <source>
        <dbReference type="ARBA" id="ARBA00026054"/>
    </source>
</evidence>
<evidence type="ECO:0000256" key="14">
    <source>
        <dbReference type="ARBA" id="ARBA00037847"/>
    </source>
</evidence>
<gene>
    <name evidence="15" type="primary">atpF</name>
    <name evidence="18" type="ORF">Acaty_c0028</name>
</gene>
<dbReference type="Proteomes" id="UP000005522">
    <property type="component" value="Chromosome"/>
</dbReference>
<dbReference type="GeneID" id="92930097"/>
<reference evidence="18 19" key="1">
    <citation type="journal article" date="2009" name="J. Bacteriol.">
        <title>Draft genome sequence of the extremely acidophilic bacterium Acidithiobacillus caldus ATCC 51756 reveals metabolic versatility in the genus Acidithiobacillus.</title>
        <authorList>
            <person name="Valdes J."/>
            <person name="Quatrini R."/>
            <person name="Hallberg K."/>
            <person name="Dopson M."/>
            <person name="Valenzuela P.D."/>
            <person name="Holmes D.S."/>
        </authorList>
    </citation>
    <scope>NUCLEOTIDE SEQUENCE [LARGE SCALE GENOMIC DNA]</scope>
    <source>
        <strain evidence="19">ATCC 51756 / DSM 8584 / KU</strain>
    </source>
</reference>
<keyword evidence="5 15" id="KW-0812">Transmembrane</keyword>
<organism evidence="18 19">
    <name type="scientific">Acidithiobacillus caldus (strain ATCC 51756 / DSM 8584 / KU)</name>
    <dbReference type="NCBI Taxonomy" id="637389"/>
    <lineage>
        <taxon>Bacteria</taxon>
        <taxon>Pseudomonadati</taxon>
        <taxon>Pseudomonadota</taxon>
        <taxon>Acidithiobacillia</taxon>
        <taxon>Acidithiobacillales</taxon>
        <taxon>Acidithiobacillaceae</taxon>
        <taxon>Acidithiobacillus</taxon>
    </lineage>
</organism>
<dbReference type="NCBIfam" id="TIGR01144">
    <property type="entry name" value="ATP_synt_b"/>
    <property type="match status" value="1"/>
</dbReference>
<comment type="function">
    <text evidence="12">Component of the F(0) channel, it forms part of the peripheral stalk, linking F(1) to F(0). The b'-subunit is a diverged and duplicated form of b found in plants and photosynthetic bacteria.</text>
</comment>
<dbReference type="InterPro" id="IPR028987">
    <property type="entry name" value="ATP_synth_B-like_membr_sf"/>
</dbReference>
<name>A0A059ZQE8_ACICK</name>
<dbReference type="PANTHER" id="PTHR33445:SF1">
    <property type="entry name" value="ATP SYNTHASE SUBUNIT B"/>
    <property type="match status" value="1"/>
</dbReference>
<evidence type="ECO:0000256" key="17">
    <source>
        <dbReference type="SAM" id="Coils"/>
    </source>
</evidence>
<dbReference type="SMR" id="A0A059ZQE8"/>
<dbReference type="InterPro" id="IPR005864">
    <property type="entry name" value="ATP_synth_F0_bsu_bac"/>
</dbReference>
<dbReference type="NCBIfam" id="NF004411">
    <property type="entry name" value="PRK05759.1-2"/>
    <property type="match status" value="1"/>
</dbReference>
<dbReference type="RefSeq" id="WP_004869711.1">
    <property type="nucleotide sequence ID" value="NZ_CP005986.1"/>
</dbReference>
<dbReference type="InterPro" id="IPR002146">
    <property type="entry name" value="ATP_synth_b/b'su_bac/chlpt"/>
</dbReference>
<evidence type="ECO:0000256" key="12">
    <source>
        <dbReference type="ARBA" id="ARBA00025614"/>
    </source>
</evidence>
<evidence type="ECO:0000256" key="1">
    <source>
        <dbReference type="ARBA" id="ARBA00005513"/>
    </source>
</evidence>
<comment type="subunit">
    <text evidence="13">F-type ATPases have 2 components, F(1) - the catalytic core - and F(0) - the membrane proton channel. F(1) has five subunits: alpha(3), beta(3), gamma(1), delta(1), epsilon(1). F(0) has four main subunits: a(1), b(2) and c(10-14). The alpha and beta chains form an alternating ring which encloses part of the gamma chain. F(1) is attached to F(0) by a central stalk formed by the gamma and epsilon chains, while a peripheral stalk is formed by the delta and b chains.</text>
</comment>
<comment type="similarity">
    <text evidence="1 15 16">Belongs to the ATPase B chain family.</text>
</comment>
<keyword evidence="8 15" id="KW-0406">Ion transport</keyword>
<evidence type="ECO:0000256" key="6">
    <source>
        <dbReference type="ARBA" id="ARBA00022781"/>
    </source>
</evidence>
<comment type="subunit">
    <text evidence="15">F-type ATPases have 2 components, F(1) - the catalytic core - and F(0) - the membrane proton channel. F(1) has five subunits: alpha(3), beta(3), gamma(1), delta(1), epsilon(1). F(0) has three main subunits: a(1), b(2) and c(10-14). The alpha and beta chains form an alternating ring which encloses part of the gamma chain. F(1) is attached to F(0) by a central stalk formed by the gamma and epsilon chains, while a peripheral stalk is formed by the delta and b chains.</text>
</comment>
<dbReference type="GO" id="GO:0012505">
    <property type="term" value="C:endomembrane system"/>
    <property type="evidence" value="ECO:0007669"/>
    <property type="project" value="UniProtKB-SubCell"/>
</dbReference>
<keyword evidence="9 15" id="KW-0472">Membrane</keyword>
<evidence type="ECO:0000256" key="2">
    <source>
        <dbReference type="ARBA" id="ARBA00022448"/>
    </source>
</evidence>